<evidence type="ECO:0000313" key="4">
    <source>
        <dbReference type="Proteomes" id="UP000019364"/>
    </source>
</evidence>
<dbReference type="eggNOG" id="COG4224">
    <property type="taxonomic scope" value="Bacteria"/>
</dbReference>
<sequence>MDIDTLVNRINELSRKHKESGLTEEETEERAALRERYLQNIRRNFKDQLETIEFVDDVDQTGNKS</sequence>
<gene>
    <name evidence="3" type="ORF">JCM16418_1572</name>
</gene>
<dbReference type="AlphaFoldDB" id="W7YIW7"/>
<comment type="caution">
    <text evidence="3">The sequence shown here is derived from an EMBL/GenBank/DDBJ whole genome shotgun (WGS) entry which is preliminary data.</text>
</comment>
<comment type="subcellular location">
    <subcellularLocation>
        <location evidence="2">Cytoplasm</location>
    </subcellularLocation>
</comment>
<dbReference type="PANTHER" id="PTHR37300">
    <property type="entry name" value="UPF0291 PROTEIN CBO2609/CLC_2481"/>
    <property type="match status" value="1"/>
</dbReference>
<evidence type="ECO:0000256" key="2">
    <source>
        <dbReference type="HAMAP-Rule" id="MF_01103"/>
    </source>
</evidence>
<reference evidence="3 4" key="1">
    <citation type="journal article" date="2014" name="Genome Announc.">
        <title>Draft Genome Sequence of Paenibacillus pini JCM 16418T, Isolated from the Rhizosphere of Pine Tree.</title>
        <authorList>
            <person name="Yuki M."/>
            <person name="Oshima K."/>
            <person name="Suda W."/>
            <person name="Oshida Y."/>
            <person name="Kitamura K."/>
            <person name="Iida Y."/>
            <person name="Hattori M."/>
            <person name="Ohkuma M."/>
        </authorList>
    </citation>
    <scope>NUCLEOTIDE SEQUENCE [LARGE SCALE GENOMIC DNA]</scope>
    <source>
        <strain evidence="3 4">JCM 16418</strain>
    </source>
</reference>
<name>W7YIW7_9BACL</name>
<dbReference type="SUPFAM" id="SSF158221">
    <property type="entry name" value="YnzC-like"/>
    <property type="match status" value="1"/>
</dbReference>
<dbReference type="PANTHER" id="PTHR37300:SF1">
    <property type="entry name" value="UPF0291 PROTEIN YNZC"/>
    <property type="match status" value="1"/>
</dbReference>
<dbReference type="STRING" id="1236976.JCM16418_1572"/>
<keyword evidence="1 2" id="KW-0963">Cytoplasm</keyword>
<dbReference type="GO" id="GO:0005737">
    <property type="term" value="C:cytoplasm"/>
    <property type="evidence" value="ECO:0007669"/>
    <property type="project" value="UniProtKB-SubCell"/>
</dbReference>
<dbReference type="Pfam" id="PF05979">
    <property type="entry name" value="DUF896"/>
    <property type="match status" value="1"/>
</dbReference>
<organism evidence="3 4">
    <name type="scientific">Paenibacillus pini JCM 16418</name>
    <dbReference type="NCBI Taxonomy" id="1236976"/>
    <lineage>
        <taxon>Bacteria</taxon>
        <taxon>Bacillati</taxon>
        <taxon>Bacillota</taxon>
        <taxon>Bacilli</taxon>
        <taxon>Bacillales</taxon>
        <taxon>Paenibacillaceae</taxon>
        <taxon>Paenibacillus</taxon>
    </lineage>
</organism>
<keyword evidence="4" id="KW-1185">Reference proteome</keyword>
<dbReference type="Proteomes" id="UP000019364">
    <property type="component" value="Unassembled WGS sequence"/>
</dbReference>
<dbReference type="HAMAP" id="MF_01103">
    <property type="entry name" value="UPF0291"/>
    <property type="match status" value="1"/>
</dbReference>
<proteinExistence type="inferred from homology"/>
<comment type="similarity">
    <text evidence="2">Belongs to the UPF0291 family.</text>
</comment>
<protein>
    <recommendedName>
        <fullName evidence="2">UPF0291 protein JCM16418_1572</fullName>
    </recommendedName>
</protein>
<evidence type="ECO:0000256" key="1">
    <source>
        <dbReference type="ARBA" id="ARBA00022490"/>
    </source>
</evidence>
<dbReference type="Gene3D" id="1.10.287.540">
    <property type="entry name" value="Helix hairpin bin"/>
    <property type="match status" value="1"/>
</dbReference>
<accession>W7YIW7</accession>
<dbReference type="EMBL" id="BAVZ01000003">
    <property type="protein sequence ID" value="GAF07553.1"/>
    <property type="molecule type" value="Genomic_DNA"/>
</dbReference>
<evidence type="ECO:0000313" key="3">
    <source>
        <dbReference type="EMBL" id="GAF07553.1"/>
    </source>
</evidence>
<dbReference type="InterPro" id="IPR009242">
    <property type="entry name" value="DUF896"/>
</dbReference>
<dbReference type="RefSeq" id="WP_036647143.1">
    <property type="nucleotide sequence ID" value="NZ_BAVZ01000003.1"/>
</dbReference>
<dbReference type="OrthoDB" id="390105at2"/>